<feature type="transmembrane region" description="Helical" evidence="2">
    <location>
        <begin position="236"/>
        <end position="258"/>
    </location>
</feature>
<organism evidence="5 6">
    <name type="scientific">Streptomyces tateyamensis</name>
    <dbReference type="NCBI Taxonomy" id="565073"/>
    <lineage>
        <taxon>Bacteria</taxon>
        <taxon>Bacillati</taxon>
        <taxon>Actinomycetota</taxon>
        <taxon>Actinomycetes</taxon>
        <taxon>Kitasatosporales</taxon>
        <taxon>Streptomycetaceae</taxon>
        <taxon>Streptomyces</taxon>
    </lineage>
</organism>
<keyword evidence="2" id="KW-0812">Transmembrane</keyword>
<dbReference type="Gene3D" id="2.60.40.2230">
    <property type="entry name" value="Uncharacterised protein YcnI-like PF07987, DUF1775"/>
    <property type="match status" value="1"/>
</dbReference>
<feature type="signal peptide" evidence="3">
    <location>
        <begin position="1"/>
        <end position="24"/>
    </location>
</feature>
<dbReference type="RefSeq" id="WP_110669104.1">
    <property type="nucleotide sequence ID" value="NZ_PYBW01000040.1"/>
</dbReference>
<dbReference type="Proteomes" id="UP000248039">
    <property type="component" value="Unassembled WGS sequence"/>
</dbReference>
<dbReference type="OrthoDB" id="3296726at2"/>
<dbReference type="InterPro" id="IPR038507">
    <property type="entry name" value="YcnI-like_sf"/>
</dbReference>
<dbReference type="InterPro" id="IPR012533">
    <property type="entry name" value="YcnI-copper_dom"/>
</dbReference>
<feature type="region of interest" description="Disordered" evidence="1">
    <location>
        <begin position="167"/>
        <end position="231"/>
    </location>
</feature>
<keyword evidence="2" id="KW-1133">Transmembrane helix</keyword>
<keyword evidence="3" id="KW-0732">Signal</keyword>
<comment type="caution">
    <text evidence="5">The sequence shown here is derived from an EMBL/GenBank/DDBJ whole genome shotgun (WGS) entry which is preliminary data.</text>
</comment>
<gene>
    <name evidence="5" type="ORF">C7C46_13245</name>
</gene>
<feature type="chain" id="PRO_5038597483" description="YncI copper-binding domain-containing protein" evidence="3">
    <location>
        <begin position="25"/>
        <end position="267"/>
    </location>
</feature>
<evidence type="ECO:0000259" key="4">
    <source>
        <dbReference type="Pfam" id="PF07987"/>
    </source>
</evidence>
<evidence type="ECO:0000256" key="2">
    <source>
        <dbReference type="SAM" id="Phobius"/>
    </source>
</evidence>
<evidence type="ECO:0000313" key="5">
    <source>
        <dbReference type="EMBL" id="PYC80247.1"/>
    </source>
</evidence>
<keyword evidence="6" id="KW-1185">Reference proteome</keyword>
<dbReference type="AlphaFoldDB" id="A0A2V4P9X7"/>
<reference evidence="5 6" key="1">
    <citation type="submission" date="2018-03" db="EMBL/GenBank/DDBJ databases">
        <title>Bioinformatic expansion and discovery of thiopeptide antibiotics.</title>
        <authorList>
            <person name="Schwalen C.J."/>
            <person name="Hudson G.A."/>
            <person name="Mitchell D.A."/>
        </authorList>
    </citation>
    <scope>NUCLEOTIDE SEQUENCE [LARGE SCALE GENOMIC DNA]</scope>
    <source>
        <strain evidence="5 6">ATCC 21389</strain>
    </source>
</reference>
<proteinExistence type="predicted"/>
<feature type="compositionally biased region" description="Low complexity" evidence="1">
    <location>
        <begin position="167"/>
        <end position="187"/>
    </location>
</feature>
<dbReference type="EMBL" id="PYBW01000040">
    <property type="protein sequence ID" value="PYC80247.1"/>
    <property type="molecule type" value="Genomic_DNA"/>
</dbReference>
<evidence type="ECO:0000256" key="3">
    <source>
        <dbReference type="SAM" id="SignalP"/>
    </source>
</evidence>
<evidence type="ECO:0000313" key="6">
    <source>
        <dbReference type="Proteomes" id="UP000248039"/>
    </source>
</evidence>
<sequence length="267" mass="25420">MKTPRVIGRAAVLAAVALGGSVLAAGSAFAHVEVSATQAQALASNVTLTFTAEAESPTAGLASFRVVLPDGIAPGDVTLAGAPQGWTFAATDDGFTVGGTALPPGTNASYQVAVRQLPSASELVFKTLETYGDGHVERWIELTKGGAEPDHPAPVLKLSAAAPGASPAGAGGASASAGGPSAAPSGSAGAGAGSATGGTATAGATPSAPAAASPSTPPSAPASVAPAAKSGGGSSVTVPVAIAVVVVLALVGGGAWWWRRRQRSTGA</sequence>
<evidence type="ECO:0000256" key="1">
    <source>
        <dbReference type="SAM" id="MobiDB-lite"/>
    </source>
</evidence>
<name>A0A2V4P9X7_9ACTN</name>
<keyword evidence="2" id="KW-0472">Membrane</keyword>
<feature type="domain" description="YncI copper-binding" evidence="4">
    <location>
        <begin position="98"/>
        <end position="158"/>
    </location>
</feature>
<feature type="compositionally biased region" description="Low complexity" evidence="1">
    <location>
        <begin position="197"/>
        <end position="214"/>
    </location>
</feature>
<protein>
    <recommendedName>
        <fullName evidence="4">YncI copper-binding domain-containing protein</fullName>
    </recommendedName>
</protein>
<accession>A0A2V4P9X7</accession>
<dbReference type="Pfam" id="PF07987">
    <property type="entry name" value="DUF1775"/>
    <property type="match status" value="1"/>
</dbReference>